<keyword evidence="2 5" id="KW-0812">Transmembrane</keyword>
<reference evidence="7" key="1">
    <citation type="submission" date="2022-07" db="EMBL/GenBank/DDBJ databases">
        <title>Phylogenomic reconstructions and comparative analyses of Kickxellomycotina fungi.</title>
        <authorList>
            <person name="Reynolds N.K."/>
            <person name="Stajich J.E."/>
            <person name="Barry K."/>
            <person name="Grigoriev I.V."/>
            <person name="Crous P."/>
            <person name="Smith M.E."/>
        </authorList>
    </citation>
    <scope>NUCLEOTIDE SEQUENCE</scope>
    <source>
        <strain evidence="7">RSA 567</strain>
    </source>
</reference>
<evidence type="ECO:0000256" key="3">
    <source>
        <dbReference type="ARBA" id="ARBA00022989"/>
    </source>
</evidence>
<comment type="subcellular location">
    <subcellularLocation>
        <location evidence="1">Membrane</location>
        <topology evidence="1">Multi-pass membrane protein</topology>
    </subcellularLocation>
</comment>
<evidence type="ECO:0008006" key="9">
    <source>
        <dbReference type="Google" id="ProtNLM"/>
    </source>
</evidence>
<name>A0A9W8B6S1_9FUNG</name>
<keyword evidence="3 5" id="KW-1133">Transmembrane helix</keyword>
<dbReference type="Proteomes" id="UP001151582">
    <property type="component" value="Unassembled WGS sequence"/>
</dbReference>
<evidence type="ECO:0000256" key="4">
    <source>
        <dbReference type="ARBA" id="ARBA00023136"/>
    </source>
</evidence>
<keyword evidence="6" id="KW-0732">Signal</keyword>
<dbReference type="AlphaFoldDB" id="A0A9W8B6S1"/>
<dbReference type="PANTHER" id="PTHR43461:SF1">
    <property type="entry name" value="TRANSMEMBRANE PROTEIN 256"/>
    <property type="match status" value="1"/>
</dbReference>
<feature type="signal peptide" evidence="6">
    <location>
        <begin position="1"/>
        <end position="18"/>
    </location>
</feature>
<evidence type="ECO:0000256" key="5">
    <source>
        <dbReference type="SAM" id="Phobius"/>
    </source>
</evidence>
<dbReference type="GO" id="GO:0016020">
    <property type="term" value="C:membrane"/>
    <property type="evidence" value="ECO:0007669"/>
    <property type="project" value="UniProtKB-SubCell"/>
</dbReference>
<keyword evidence="8" id="KW-1185">Reference proteome</keyword>
<evidence type="ECO:0000313" key="8">
    <source>
        <dbReference type="Proteomes" id="UP001151582"/>
    </source>
</evidence>
<feature type="chain" id="PRO_5040851086" description="DUF423-domain-containing protein" evidence="6">
    <location>
        <begin position="19"/>
        <end position="120"/>
    </location>
</feature>
<sequence length="120" mass="12845">MASLISHTLFWRLGCVLGASGVGLGAYGSHGFPRQVNGDEQRVGQWRTAVQYQMMHSLALLAAAYSKRSLVASAFLASGTVLFSGTLYLRALNPDQFSGLRRLAPTGGMLLIFGWLALAV</sequence>
<proteinExistence type="predicted"/>
<dbReference type="Pfam" id="PF04241">
    <property type="entry name" value="DUF423"/>
    <property type="match status" value="1"/>
</dbReference>
<feature type="transmembrane region" description="Helical" evidence="5">
    <location>
        <begin position="103"/>
        <end position="119"/>
    </location>
</feature>
<organism evidence="7 8">
    <name type="scientific">Dimargaris verticillata</name>
    <dbReference type="NCBI Taxonomy" id="2761393"/>
    <lineage>
        <taxon>Eukaryota</taxon>
        <taxon>Fungi</taxon>
        <taxon>Fungi incertae sedis</taxon>
        <taxon>Zoopagomycota</taxon>
        <taxon>Kickxellomycotina</taxon>
        <taxon>Dimargaritomycetes</taxon>
        <taxon>Dimargaritales</taxon>
        <taxon>Dimargaritaceae</taxon>
        <taxon>Dimargaris</taxon>
    </lineage>
</organism>
<keyword evidence="4 5" id="KW-0472">Membrane</keyword>
<gene>
    <name evidence="7" type="ORF">H4R34_003079</name>
</gene>
<dbReference type="EMBL" id="JANBQB010000257">
    <property type="protein sequence ID" value="KAJ1978768.1"/>
    <property type="molecule type" value="Genomic_DNA"/>
</dbReference>
<accession>A0A9W8B6S1</accession>
<dbReference type="PANTHER" id="PTHR43461">
    <property type="entry name" value="TRANSMEMBRANE PROTEIN 256"/>
    <property type="match status" value="1"/>
</dbReference>
<dbReference type="InterPro" id="IPR006696">
    <property type="entry name" value="DUF423"/>
</dbReference>
<dbReference type="OrthoDB" id="269173at2759"/>
<protein>
    <recommendedName>
        <fullName evidence="9">DUF423-domain-containing protein</fullName>
    </recommendedName>
</protein>
<evidence type="ECO:0000256" key="2">
    <source>
        <dbReference type="ARBA" id="ARBA00022692"/>
    </source>
</evidence>
<evidence type="ECO:0000313" key="7">
    <source>
        <dbReference type="EMBL" id="KAJ1978768.1"/>
    </source>
</evidence>
<comment type="caution">
    <text evidence="7">The sequence shown here is derived from an EMBL/GenBank/DDBJ whole genome shotgun (WGS) entry which is preliminary data.</text>
</comment>
<feature type="transmembrane region" description="Helical" evidence="5">
    <location>
        <begin position="9"/>
        <end position="27"/>
    </location>
</feature>
<feature type="transmembrane region" description="Helical" evidence="5">
    <location>
        <begin position="70"/>
        <end position="91"/>
    </location>
</feature>
<evidence type="ECO:0000256" key="6">
    <source>
        <dbReference type="SAM" id="SignalP"/>
    </source>
</evidence>
<evidence type="ECO:0000256" key="1">
    <source>
        <dbReference type="ARBA" id="ARBA00004141"/>
    </source>
</evidence>